<evidence type="ECO:0000313" key="2">
    <source>
        <dbReference type="EMBL" id="KAF1028135.1"/>
    </source>
</evidence>
<feature type="transmembrane region" description="Helical" evidence="1">
    <location>
        <begin position="43"/>
        <end position="65"/>
    </location>
</feature>
<dbReference type="Proteomes" id="UP000490535">
    <property type="component" value="Unassembled WGS sequence"/>
</dbReference>
<dbReference type="AlphaFoldDB" id="A0A833PIT7"/>
<comment type="caution">
    <text evidence="2">The sequence shown here is derived from an EMBL/GenBank/DDBJ whole genome shotgun (WGS) entry which is preliminary data.</text>
</comment>
<evidence type="ECO:0000256" key="1">
    <source>
        <dbReference type="SAM" id="Phobius"/>
    </source>
</evidence>
<organism evidence="2 3">
    <name type="scientific">Acinetobacter bereziniae</name>
    <name type="common">Acinetobacter genomosp. 10</name>
    <dbReference type="NCBI Taxonomy" id="106648"/>
    <lineage>
        <taxon>Bacteria</taxon>
        <taxon>Pseudomonadati</taxon>
        <taxon>Pseudomonadota</taxon>
        <taxon>Gammaproteobacteria</taxon>
        <taxon>Moraxellales</taxon>
        <taxon>Moraxellaceae</taxon>
        <taxon>Acinetobacter</taxon>
    </lineage>
</organism>
<name>A0A833PIT7_ACIBZ</name>
<accession>A0A833PIT7</accession>
<sequence length="102" mass="11557">MDVARYYEGEDMRNIVLLFPFIMILAAGMAHKYKDDPEAPFNAFITFSWWCFGATLLLTVIVAVMSNKERPGYHGRVAQMAGMPIITLIAIGFIYLFKSTLN</sequence>
<keyword evidence="1" id="KW-0812">Transmembrane</keyword>
<feature type="transmembrane region" description="Helical" evidence="1">
    <location>
        <begin position="12"/>
        <end position="31"/>
    </location>
</feature>
<dbReference type="EMBL" id="WNDP01000003">
    <property type="protein sequence ID" value="KAF1028135.1"/>
    <property type="molecule type" value="Genomic_DNA"/>
</dbReference>
<protein>
    <submittedName>
        <fullName evidence="2">Uncharacterized protein</fullName>
    </submittedName>
</protein>
<reference evidence="3" key="1">
    <citation type="journal article" date="2020" name="MBio">
        <title>Horizontal gene transfer to a defensive symbiont with a reduced genome amongst a multipartite beetle microbiome.</title>
        <authorList>
            <person name="Waterworth S.C."/>
            <person name="Florez L.V."/>
            <person name="Rees E.R."/>
            <person name="Hertweck C."/>
            <person name="Kaltenpoth M."/>
            <person name="Kwan J.C."/>
        </authorList>
    </citation>
    <scope>NUCLEOTIDE SEQUENCE [LARGE SCALE GENOMIC DNA]</scope>
</reference>
<keyword evidence="1" id="KW-0472">Membrane</keyword>
<keyword evidence="1" id="KW-1133">Transmembrane helix</keyword>
<feature type="transmembrane region" description="Helical" evidence="1">
    <location>
        <begin position="77"/>
        <end position="97"/>
    </location>
</feature>
<gene>
    <name evidence="2" type="ORF">GAK29_00231</name>
</gene>
<proteinExistence type="predicted"/>
<evidence type="ECO:0000313" key="3">
    <source>
        <dbReference type="Proteomes" id="UP000490535"/>
    </source>
</evidence>